<dbReference type="InterPro" id="IPR019051">
    <property type="entry name" value="Trp_biosyn_TM_oprn/chp"/>
</dbReference>
<gene>
    <name evidence="3" type="ORF">FED44_25745</name>
</gene>
<evidence type="ECO:0000313" key="4">
    <source>
        <dbReference type="Proteomes" id="UP000309033"/>
    </source>
</evidence>
<comment type="caution">
    <text evidence="3">The sequence shown here is derived from an EMBL/GenBank/DDBJ whole genome shotgun (WGS) entry which is preliminary data.</text>
</comment>
<dbReference type="EMBL" id="VANP01000011">
    <property type="protein sequence ID" value="TLP55137.1"/>
    <property type="molecule type" value="Genomic_DNA"/>
</dbReference>
<evidence type="ECO:0000313" key="3">
    <source>
        <dbReference type="EMBL" id="TLP55137.1"/>
    </source>
</evidence>
<feature type="transmembrane region" description="Helical" evidence="2">
    <location>
        <begin position="67"/>
        <end position="85"/>
    </location>
</feature>
<feature type="transmembrane region" description="Helical" evidence="2">
    <location>
        <begin position="111"/>
        <end position="132"/>
    </location>
</feature>
<organism evidence="3 4">
    <name type="scientific">Microbispora triticiradicis</name>
    <dbReference type="NCBI Taxonomy" id="2200763"/>
    <lineage>
        <taxon>Bacteria</taxon>
        <taxon>Bacillati</taxon>
        <taxon>Actinomycetota</taxon>
        <taxon>Actinomycetes</taxon>
        <taxon>Streptosporangiales</taxon>
        <taxon>Streptosporangiaceae</taxon>
        <taxon>Microbispora</taxon>
    </lineage>
</organism>
<dbReference type="InterPro" id="IPR011746">
    <property type="entry name" value="Trp_synth-assoc_CHP"/>
</dbReference>
<feature type="transmembrane region" description="Helical" evidence="2">
    <location>
        <begin position="139"/>
        <end position="156"/>
    </location>
</feature>
<name>A0A5R8YQ92_9ACTN</name>
<feature type="compositionally biased region" description="Basic and acidic residues" evidence="1">
    <location>
        <begin position="222"/>
        <end position="246"/>
    </location>
</feature>
<feature type="compositionally biased region" description="Acidic residues" evidence="1">
    <location>
        <begin position="249"/>
        <end position="262"/>
    </location>
</feature>
<feature type="transmembrane region" description="Helical" evidence="2">
    <location>
        <begin position="189"/>
        <end position="211"/>
    </location>
</feature>
<evidence type="ECO:0000256" key="1">
    <source>
        <dbReference type="SAM" id="MobiDB-lite"/>
    </source>
</evidence>
<evidence type="ECO:0000256" key="2">
    <source>
        <dbReference type="SAM" id="Phobius"/>
    </source>
</evidence>
<feature type="compositionally biased region" description="Basic residues" evidence="1">
    <location>
        <begin position="25"/>
        <end position="42"/>
    </location>
</feature>
<dbReference type="Pfam" id="PF09534">
    <property type="entry name" value="Trp_oprn_chp"/>
    <property type="match status" value="1"/>
</dbReference>
<feature type="region of interest" description="Disordered" evidence="1">
    <location>
        <begin position="1"/>
        <end position="60"/>
    </location>
</feature>
<protein>
    <submittedName>
        <fullName evidence="3">TIGR02234 family membrane protein</fullName>
    </submittedName>
</protein>
<dbReference type="AlphaFoldDB" id="A0A5R8YQ92"/>
<keyword evidence="2" id="KW-1133">Transmembrane helix</keyword>
<feature type="compositionally biased region" description="Basic residues" evidence="1">
    <location>
        <begin position="1"/>
        <end position="13"/>
    </location>
</feature>
<sequence>MGQARRARLRRRHGPAEGRPGGGRLPHRRPHLLRRRRPRRDRRAVTAPTPVPAAAPGRAGSPAGRSLLVWLAACAAGGGLALLAAGRRWVTLGAAGGPGGAGQDGLTGGDLVAWLSPAALAALAAAVAVLAARGIGRRMIGGVVALLGAAVAAGAWDGTRDATVAAAARAHATAATVSGAAIPVESRAWVWPLLAAAGGLVLLGSGAVAAVRGARWPGMSGRYERDAGHARTEPGRAPARDADRAMWDALDEGEDPTDDRAR</sequence>
<feature type="region of interest" description="Disordered" evidence="1">
    <location>
        <begin position="222"/>
        <end position="262"/>
    </location>
</feature>
<feature type="compositionally biased region" description="Low complexity" evidence="1">
    <location>
        <begin position="45"/>
        <end position="60"/>
    </location>
</feature>
<keyword evidence="2" id="KW-0812">Transmembrane</keyword>
<keyword evidence="4" id="KW-1185">Reference proteome</keyword>
<dbReference type="Proteomes" id="UP000309033">
    <property type="component" value="Unassembled WGS sequence"/>
</dbReference>
<reference evidence="3" key="1">
    <citation type="submission" date="2019-05" db="EMBL/GenBank/DDBJ databases">
        <title>Isolation, diversity and antifungal activity of Actinobacteria from wheat.</title>
        <authorList>
            <person name="Yu B."/>
        </authorList>
    </citation>
    <scope>NUCLEOTIDE SEQUENCE [LARGE SCALE GENOMIC DNA]</scope>
    <source>
        <strain evidence="3">NEAU-HEGS1-5</strain>
    </source>
</reference>
<keyword evidence="2" id="KW-0472">Membrane</keyword>
<dbReference type="NCBIfam" id="TIGR02234">
    <property type="entry name" value="trp_oprn_chp"/>
    <property type="match status" value="1"/>
</dbReference>
<accession>A0A5R8YQ92</accession>
<proteinExistence type="predicted"/>